<dbReference type="EMBL" id="GBXM01089965">
    <property type="protein sequence ID" value="JAH18612.1"/>
    <property type="molecule type" value="Transcribed_RNA"/>
</dbReference>
<accession>A0A0E9QQ40</accession>
<sequence>MLIRLITHNHVTAFTISEVNRNAFQWSEERQRLETSFAAVGGGNVRALTPCSS</sequence>
<proteinExistence type="predicted"/>
<protein>
    <submittedName>
        <fullName evidence="1">Uncharacterized protein</fullName>
    </submittedName>
</protein>
<reference evidence="1" key="1">
    <citation type="submission" date="2014-11" db="EMBL/GenBank/DDBJ databases">
        <authorList>
            <person name="Amaro Gonzalez C."/>
        </authorList>
    </citation>
    <scope>NUCLEOTIDE SEQUENCE</scope>
</reference>
<reference evidence="1" key="2">
    <citation type="journal article" date="2015" name="Fish Shellfish Immunol.">
        <title>Early steps in the European eel (Anguilla anguilla)-Vibrio vulnificus interaction in the gills: Role of the RtxA13 toxin.</title>
        <authorList>
            <person name="Callol A."/>
            <person name="Pajuelo D."/>
            <person name="Ebbesson L."/>
            <person name="Teles M."/>
            <person name="MacKenzie S."/>
            <person name="Amaro C."/>
        </authorList>
    </citation>
    <scope>NUCLEOTIDE SEQUENCE</scope>
</reference>
<evidence type="ECO:0000313" key="1">
    <source>
        <dbReference type="EMBL" id="JAH18612.1"/>
    </source>
</evidence>
<name>A0A0E9QQ40_ANGAN</name>
<dbReference type="AlphaFoldDB" id="A0A0E9QQ40"/>
<organism evidence="1">
    <name type="scientific">Anguilla anguilla</name>
    <name type="common">European freshwater eel</name>
    <name type="synonym">Muraena anguilla</name>
    <dbReference type="NCBI Taxonomy" id="7936"/>
    <lineage>
        <taxon>Eukaryota</taxon>
        <taxon>Metazoa</taxon>
        <taxon>Chordata</taxon>
        <taxon>Craniata</taxon>
        <taxon>Vertebrata</taxon>
        <taxon>Euteleostomi</taxon>
        <taxon>Actinopterygii</taxon>
        <taxon>Neopterygii</taxon>
        <taxon>Teleostei</taxon>
        <taxon>Anguilliformes</taxon>
        <taxon>Anguillidae</taxon>
        <taxon>Anguilla</taxon>
    </lineage>
</organism>